<dbReference type="PANTHER" id="PTHR31836">
    <property type="match status" value="1"/>
</dbReference>
<evidence type="ECO:0000313" key="4">
    <source>
        <dbReference type="EMBL" id="OGM44352.1"/>
    </source>
</evidence>
<accession>A0A1F7ZXZ7</accession>
<sequence>MAPLAKTLALAGALFAAVASTAPVQKRQDVVVNTRTTVEWTTVTVTTTITMDQPAPTTARPTVSVPASSAPVVTPEPAQPSEVPDEPEQSEAPEPRQSATIQPVWTPTPVEPTTSTTPTPEPTEQPEPTQQPEPTTTSAPPVVVPTSSSTTSAAPQPTASTPSGGGYTGSCSKGSPCTGQVTFYDTATSQLAPSSCGFTNDGSTEDVLALPVGLMKDEDCGRMVTVHYNGKVKSGKVVDKCMGCDSTSIDLSRHFFNSLASESEGRLFNVEWYME</sequence>
<evidence type="ECO:0000256" key="2">
    <source>
        <dbReference type="SAM" id="MobiDB-lite"/>
    </source>
</evidence>
<dbReference type="GeneID" id="34450189"/>
<dbReference type="Gene3D" id="2.40.40.10">
    <property type="entry name" value="RlpA-like domain"/>
    <property type="match status" value="1"/>
</dbReference>
<feature type="compositionally biased region" description="Low complexity" evidence="2">
    <location>
        <begin position="61"/>
        <end position="75"/>
    </location>
</feature>
<protein>
    <submittedName>
        <fullName evidence="4">Allergen Asp f 7</fullName>
    </submittedName>
</protein>
<organism evidence="4 5">
    <name type="scientific">Aspergillus bombycis</name>
    <dbReference type="NCBI Taxonomy" id="109264"/>
    <lineage>
        <taxon>Eukaryota</taxon>
        <taxon>Fungi</taxon>
        <taxon>Dikarya</taxon>
        <taxon>Ascomycota</taxon>
        <taxon>Pezizomycotina</taxon>
        <taxon>Eurotiomycetes</taxon>
        <taxon>Eurotiomycetidae</taxon>
        <taxon>Eurotiales</taxon>
        <taxon>Aspergillaceae</taxon>
        <taxon>Aspergillus</taxon>
    </lineage>
</organism>
<evidence type="ECO:0000313" key="5">
    <source>
        <dbReference type="Proteomes" id="UP000179179"/>
    </source>
</evidence>
<feature type="compositionally biased region" description="Pro residues" evidence="2">
    <location>
        <begin position="119"/>
        <end position="131"/>
    </location>
</feature>
<dbReference type="AlphaFoldDB" id="A0A1F7ZXZ7"/>
<dbReference type="OrthoDB" id="623670at2759"/>
<dbReference type="Proteomes" id="UP000179179">
    <property type="component" value="Unassembled WGS sequence"/>
</dbReference>
<feature type="compositionally biased region" description="Low complexity" evidence="2">
    <location>
        <begin position="107"/>
        <end position="118"/>
    </location>
</feature>
<dbReference type="PANTHER" id="PTHR31836:SF28">
    <property type="entry name" value="SRCR DOMAIN-CONTAINING PROTEIN-RELATED"/>
    <property type="match status" value="1"/>
</dbReference>
<name>A0A1F7ZXZ7_9EURO</name>
<evidence type="ECO:0000256" key="1">
    <source>
        <dbReference type="ARBA" id="ARBA00022729"/>
    </source>
</evidence>
<evidence type="ECO:0000256" key="3">
    <source>
        <dbReference type="SAM" id="SignalP"/>
    </source>
</evidence>
<gene>
    <name evidence="4" type="ORF">ABOM_006799</name>
</gene>
<proteinExistence type="predicted"/>
<keyword evidence="5" id="KW-1185">Reference proteome</keyword>
<reference evidence="4 5" key="1">
    <citation type="journal article" date="2016" name="Genome Biol. Evol.">
        <title>Draft genome sequence of an aflatoxigenic Aspergillus species, A. bombycis.</title>
        <authorList>
            <person name="Moore G.G."/>
            <person name="Mack B.M."/>
            <person name="Beltz S.B."/>
            <person name="Gilbert M.K."/>
        </authorList>
    </citation>
    <scope>NUCLEOTIDE SEQUENCE [LARGE SCALE GENOMIC DNA]</scope>
    <source>
        <strain evidence="5">NRRL 26010</strain>
    </source>
</reference>
<feature type="signal peptide" evidence="3">
    <location>
        <begin position="1"/>
        <end position="21"/>
    </location>
</feature>
<dbReference type="InterPro" id="IPR036908">
    <property type="entry name" value="RlpA-like_sf"/>
</dbReference>
<feature type="compositionally biased region" description="Low complexity" evidence="2">
    <location>
        <begin position="132"/>
        <end position="162"/>
    </location>
</feature>
<dbReference type="CDD" id="cd22191">
    <property type="entry name" value="DPBB_RlpA_EXP_N-like"/>
    <property type="match status" value="1"/>
</dbReference>
<keyword evidence="1 3" id="KW-0732">Signal</keyword>
<dbReference type="STRING" id="109264.A0A1F7ZXZ7"/>
<feature type="chain" id="PRO_5009534309" evidence="3">
    <location>
        <begin position="22"/>
        <end position="275"/>
    </location>
</feature>
<dbReference type="InterPro" id="IPR051477">
    <property type="entry name" value="Expansin_CellWall"/>
</dbReference>
<dbReference type="EMBL" id="LYCR01000056">
    <property type="protein sequence ID" value="OGM44352.1"/>
    <property type="molecule type" value="Genomic_DNA"/>
</dbReference>
<comment type="caution">
    <text evidence="4">The sequence shown here is derived from an EMBL/GenBank/DDBJ whole genome shotgun (WGS) entry which is preliminary data.</text>
</comment>
<feature type="region of interest" description="Disordered" evidence="2">
    <location>
        <begin position="52"/>
        <end position="172"/>
    </location>
</feature>
<dbReference type="RefSeq" id="XP_022388069.1">
    <property type="nucleotide sequence ID" value="XM_022533928.1"/>
</dbReference>
<dbReference type="SUPFAM" id="SSF50685">
    <property type="entry name" value="Barwin-like endoglucanases"/>
    <property type="match status" value="1"/>
</dbReference>